<protein>
    <submittedName>
        <fullName evidence="7">Uncharacterized protein</fullName>
    </submittedName>
</protein>
<dbReference type="GO" id="GO:0006508">
    <property type="term" value="P:proteolysis"/>
    <property type="evidence" value="ECO:0007669"/>
    <property type="project" value="UniProtKB-KW"/>
</dbReference>
<dbReference type="PANTHER" id="PTHR11010">
    <property type="entry name" value="PROTEASE S28 PRO-X CARBOXYPEPTIDASE-RELATED"/>
    <property type="match status" value="1"/>
</dbReference>
<evidence type="ECO:0000256" key="3">
    <source>
        <dbReference type="ARBA" id="ARBA00022729"/>
    </source>
</evidence>
<evidence type="ECO:0000313" key="7">
    <source>
        <dbReference type="EMBL" id="VEN47737.1"/>
    </source>
</evidence>
<dbReference type="GO" id="GO:0070008">
    <property type="term" value="F:serine-type exopeptidase activity"/>
    <property type="evidence" value="ECO:0007669"/>
    <property type="project" value="InterPro"/>
</dbReference>
<evidence type="ECO:0000256" key="2">
    <source>
        <dbReference type="ARBA" id="ARBA00022670"/>
    </source>
</evidence>
<evidence type="ECO:0000313" key="8">
    <source>
        <dbReference type="Proteomes" id="UP000410492"/>
    </source>
</evidence>
<accession>A0A653CIQ5</accession>
<name>A0A653CIQ5_CALMS</name>
<reference evidence="7 8" key="1">
    <citation type="submission" date="2019-01" db="EMBL/GenBank/DDBJ databases">
        <authorList>
            <person name="Sayadi A."/>
        </authorList>
    </citation>
    <scope>NUCLEOTIDE SEQUENCE [LARGE SCALE GENOMIC DNA]</scope>
</reference>
<evidence type="ECO:0000256" key="4">
    <source>
        <dbReference type="ARBA" id="ARBA00022801"/>
    </source>
</evidence>
<evidence type="ECO:0000256" key="6">
    <source>
        <dbReference type="SAM" id="SignalP"/>
    </source>
</evidence>
<keyword evidence="2" id="KW-0645">Protease</keyword>
<dbReference type="EMBL" id="CAACVG010007951">
    <property type="protein sequence ID" value="VEN47737.1"/>
    <property type="molecule type" value="Genomic_DNA"/>
</dbReference>
<evidence type="ECO:0000256" key="1">
    <source>
        <dbReference type="ARBA" id="ARBA00011079"/>
    </source>
</evidence>
<proteinExistence type="inferred from homology"/>
<organism evidence="7 8">
    <name type="scientific">Callosobruchus maculatus</name>
    <name type="common">Southern cowpea weevil</name>
    <name type="synonym">Pulse bruchid</name>
    <dbReference type="NCBI Taxonomy" id="64391"/>
    <lineage>
        <taxon>Eukaryota</taxon>
        <taxon>Metazoa</taxon>
        <taxon>Ecdysozoa</taxon>
        <taxon>Arthropoda</taxon>
        <taxon>Hexapoda</taxon>
        <taxon>Insecta</taxon>
        <taxon>Pterygota</taxon>
        <taxon>Neoptera</taxon>
        <taxon>Endopterygota</taxon>
        <taxon>Coleoptera</taxon>
        <taxon>Polyphaga</taxon>
        <taxon>Cucujiformia</taxon>
        <taxon>Chrysomeloidea</taxon>
        <taxon>Chrysomelidae</taxon>
        <taxon>Bruchinae</taxon>
        <taxon>Bruchini</taxon>
        <taxon>Callosobruchus</taxon>
    </lineage>
</organism>
<keyword evidence="5" id="KW-0325">Glycoprotein</keyword>
<dbReference type="Gene3D" id="3.40.50.1820">
    <property type="entry name" value="alpha/beta hydrolase"/>
    <property type="match status" value="1"/>
</dbReference>
<dbReference type="PANTHER" id="PTHR11010:SF117">
    <property type="entry name" value="SERINE PROTEASE 16"/>
    <property type="match status" value="1"/>
</dbReference>
<feature type="chain" id="PRO_5024865088" evidence="6">
    <location>
        <begin position="19"/>
        <end position="111"/>
    </location>
</feature>
<comment type="similarity">
    <text evidence="1">Belongs to the peptidase S28 family.</text>
</comment>
<dbReference type="OrthoDB" id="6744928at2759"/>
<keyword evidence="4" id="KW-0378">Hydrolase</keyword>
<keyword evidence="3 6" id="KW-0732">Signal</keyword>
<dbReference type="AlphaFoldDB" id="A0A653CIQ5"/>
<evidence type="ECO:0000256" key="5">
    <source>
        <dbReference type="ARBA" id="ARBA00023180"/>
    </source>
</evidence>
<feature type="non-terminal residue" evidence="7">
    <location>
        <position position="1"/>
    </location>
</feature>
<dbReference type="InterPro" id="IPR029058">
    <property type="entry name" value="AB_hydrolase_fold"/>
</dbReference>
<dbReference type="GO" id="GO:0008239">
    <property type="term" value="F:dipeptidyl-peptidase activity"/>
    <property type="evidence" value="ECO:0007669"/>
    <property type="project" value="TreeGrafter"/>
</dbReference>
<keyword evidence="8" id="KW-1185">Reference proteome</keyword>
<sequence>KHLLAILAFFVLKEVVQSATTGHQAHSSKVGSVFLNEIEEGWIEQPVDHFNSSDGRLWKQRYFVNQQYAKPTRDVALLIISGETEASVDLMLVGEVVENAKNLGAVIFQLE</sequence>
<gene>
    <name evidence="7" type="ORF">CALMAC_LOCUS9420</name>
</gene>
<dbReference type="Proteomes" id="UP000410492">
    <property type="component" value="Unassembled WGS sequence"/>
</dbReference>
<dbReference type="Pfam" id="PF05577">
    <property type="entry name" value="Peptidase_S28"/>
    <property type="match status" value="1"/>
</dbReference>
<dbReference type="InterPro" id="IPR008758">
    <property type="entry name" value="Peptidase_S28"/>
</dbReference>
<feature type="signal peptide" evidence="6">
    <location>
        <begin position="1"/>
        <end position="18"/>
    </location>
</feature>
<feature type="non-terminal residue" evidence="7">
    <location>
        <position position="111"/>
    </location>
</feature>